<dbReference type="CTD" id="220047"/>
<evidence type="ECO:0000256" key="1">
    <source>
        <dbReference type="SAM" id="Coils"/>
    </source>
</evidence>
<evidence type="ECO:0000256" key="2">
    <source>
        <dbReference type="SAM" id="MobiDB-lite"/>
    </source>
</evidence>
<dbReference type="InterPro" id="IPR026702">
    <property type="entry name" value="CCDC83"/>
</dbReference>
<dbReference type="RefSeq" id="XP_004632665.1">
    <property type="nucleotide sequence ID" value="XM_004632608.2"/>
</dbReference>
<dbReference type="OrthoDB" id="10005859at2759"/>
<organism evidence="3 4">
    <name type="scientific">Octodon degus</name>
    <name type="common">Degu</name>
    <name type="synonym">Sciurus degus</name>
    <dbReference type="NCBI Taxonomy" id="10160"/>
    <lineage>
        <taxon>Eukaryota</taxon>
        <taxon>Metazoa</taxon>
        <taxon>Chordata</taxon>
        <taxon>Craniata</taxon>
        <taxon>Vertebrata</taxon>
        <taxon>Euteleostomi</taxon>
        <taxon>Mammalia</taxon>
        <taxon>Eutheria</taxon>
        <taxon>Euarchontoglires</taxon>
        <taxon>Glires</taxon>
        <taxon>Rodentia</taxon>
        <taxon>Hystricomorpha</taxon>
        <taxon>Octodontidae</taxon>
        <taxon>Octodon</taxon>
    </lineage>
</organism>
<feature type="region of interest" description="Disordered" evidence="2">
    <location>
        <begin position="1"/>
        <end position="20"/>
    </location>
</feature>
<name>A0A6P3EVD5_OCTDE</name>
<protein>
    <submittedName>
        <fullName evidence="4">Coiled-coil domain-containing protein 83</fullName>
    </submittedName>
</protein>
<dbReference type="FunCoup" id="A0A6P3EVD5">
    <property type="interactions" value="1"/>
</dbReference>
<evidence type="ECO:0000313" key="4">
    <source>
        <dbReference type="RefSeq" id="XP_004632665.1"/>
    </source>
</evidence>
<sequence length="413" mass="48644">MDSAGKANKKEAPTGPLKEARLPANEALLDYHRQIKEHSVERFMFQIKKLREKNQKYHERNRRLKEEQNWHIKNLLKELKEKKADGLPVVTREDVEEAMKEKWEFERNQEKNLRDMRTQINNAEKLFLEKLGEKEYWEEYKNVGSEQHAKLITSLQNDINKVTENAEKMSEQYKITLEDTRKRIIRDTLLQLDQKKEWATQNAVSLIDRGSYREILENDWLKREVTVHRKEVEELENTVHELEEENLVLINQLFSCRLVDLKIPRRLYFSQAAGQKAPPEEMPLEFAGTHIEKSTLQPIDEHRDTLSSLGEHKSFPLSPEDSSGSVQRLVTEEVGGSCAEFEDSHVRYLLYEDEWDFKEHVDLGPLAVKLMRVESRKMPIHSQEKEASVRFDDDVGSPENRVTYKMMKSFLQA</sequence>
<feature type="coiled-coil region" evidence="1">
    <location>
        <begin position="40"/>
        <end position="126"/>
    </location>
</feature>
<gene>
    <name evidence="4" type="primary">Ccdc83</name>
</gene>
<feature type="coiled-coil region" evidence="1">
    <location>
        <begin position="218"/>
        <end position="252"/>
    </location>
</feature>
<dbReference type="AlphaFoldDB" id="A0A6P3EVD5"/>
<dbReference type="PANTHER" id="PTHR21468">
    <property type="entry name" value="HSD9"/>
    <property type="match status" value="1"/>
</dbReference>
<dbReference type="Proteomes" id="UP000515203">
    <property type="component" value="Unplaced"/>
</dbReference>
<dbReference type="PANTHER" id="PTHR21468:SF1">
    <property type="entry name" value="COILED-COIL DOMAIN-CONTAINING PROTEIN 83"/>
    <property type="match status" value="1"/>
</dbReference>
<dbReference type="InParanoid" id="A0A6P3EVD5"/>
<reference evidence="4" key="1">
    <citation type="submission" date="2025-08" db="UniProtKB">
        <authorList>
            <consortium name="RefSeq"/>
        </authorList>
    </citation>
    <scope>IDENTIFICATION</scope>
</reference>
<dbReference type="GeneID" id="101581020"/>
<keyword evidence="1" id="KW-0175">Coiled coil</keyword>
<accession>A0A6P3EVD5</accession>
<proteinExistence type="predicted"/>
<evidence type="ECO:0000313" key="3">
    <source>
        <dbReference type="Proteomes" id="UP000515203"/>
    </source>
</evidence>
<keyword evidence="3" id="KW-1185">Reference proteome</keyword>